<keyword evidence="10" id="KW-0547">Nucleotide-binding</keyword>
<evidence type="ECO:0000256" key="13">
    <source>
        <dbReference type="PROSITE-ProRule" id="PRU00110"/>
    </source>
</evidence>
<comment type="catalytic activity">
    <reaction evidence="1">
        <text>ATP + protein L-histidine = ADP + protein N-phospho-L-histidine.</text>
        <dbReference type="EC" id="2.7.13.3"/>
    </reaction>
</comment>
<dbReference type="Gene3D" id="1.10.287.130">
    <property type="match status" value="1"/>
</dbReference>
<feature type="domain" description="Response regulatory" evidence="17">
    <location>
        <begin position="570"/>
        <end position="686"/>
    </location>
</feature>
<dbReference type="Gene3D" id="1.20.120.160">
    <property type="entry name" value="HPT domain"/>
    <property type="match status" value="1"/>
</dbReference>
<dbReference type="Pfam" id="PF00512">
    <property type="entry name" value="HisKA"/>
    <property type="match status" value="1"/>
</dbReference>
<dbReference type="SUPFAM" id="SSF47384">
    <property type="entry name" value="Homodimeric domain of signal transducing histidine kinase"/>
    <property type="match status" value="1"/>
</dbReference>
<dbReference type="InterPro" id="IPR036890">
    <property type="entry name" value="HATPase_C_sf"/>
</dbReference>
<dbReference type="SUPFAM" id="SSF55874">
    <property type="entry name" value="ATPase domain of HSP90 chaperone/DNA topoisomerase II/histidine kinase"/>
    <property type="match status" value="1"/>
</dbReference>
<evidence type="ECO:0000259" key="16">
    <source>
        <dbReference type="PROSITE" id="PS50109"/>
    </source>
</evidence>
<dbReference type="InterPro" id="IPR008207">
    <property type="entry name" value="Sig_transdc_His_kin_Hpt_dom"/>
</dbReference>
<dbReference type="SUPFAM" id="SSF47226">
    <property type="entry name" value="Histidine-containing phosphotransfer domain, HPT domain"/>
    <property type="match status" value="1"/>
</dbReference>
<dbReference type="InterPro" id="IPR004358">
    <property type="entry name" value="Sig_transdc_His_kin-like_C"/>
</dbReference>
<comment type="subcellular location">
    <subcellularLocation>
        <location evidence="2">Cell inner membrane</location>
        <topology evidence="2">Multi-pass membrane protein</topology>
    </subcellularLocation>
</comment>
<keyword evidence="11 15" id="KW-1133">Transmembrane helix</keyword>
<dbReference type="InterPro" id="IPR036641">
    <property type="entry name" value="HPT_dom_sf"/>
</dbReference>
<feature type="transmembrane region" description="Helical" evidence="15">
    <location>
        <begin position="14"/>
        <end position="32"/>
    </location>
</feature>
<dbReference type="RefSeq" id="WP_138837509.1">
    <property type="nucleotide sequence ID" value="NZ_VCNI01000002.1"/>
</dbReference>
<keyword evidence="9" id="KW-0418">Kinase</keyword>
<dbReference type="SMART" id="SM00387">
    <property type="entry name" value="HATPase_c"/>
    <property type="match status" value="1"/>
</dbReference>
<evidence type="ECO:0000256" key="15">
    <source>
        <dbReference type="SAM" id="Phobius"/>
    </source>
</evidence>
<accession>A0ABY2WKN7</accession>
<reference evidence="19 20" key="1">
    <citation type="submission" date="2019-05" db="EMBL/GenBank/DDBJ databases">
        <title>Flagellimonas sp. AsT0115, sp. nov., isolated from a marine red algae, Asparagopsis taxiformis.</title>
        <authorList>
            <person name="Kim J."/>
            <person name="Jeong S.E."/>
            <person name="Jeon C.O."/>
        </authorList>
    </citation>
    <scope>NUCLEOTIDE SEQUENCE [LARGE SCALE GENOMIC DNA]</scope>
    <source>
        <strain evidence="19 20">AsT0115</strain>
    </source>
</reference>
<keyword evidence="4" id="KW-1003">Cell membrane</keyword>
<dbReference type="CDD" id="cd16922">
    <property type="entry name" value="HATPase_EvgS-ArcB-TorS-like"/>
    <property type="match status" value="1"/>
</dbReference>
<dbReference type="PROSITE" id="PS50109">
    <property type="entry name" value="HIS_KIN"/>
    <property type="match status" value="1"/>
</dbReference>
<dbReference type="SUPFAM" id="SSF52172">
    <property type="entry name" value="CheY-like"/>
    <property type="match status" value="1"/>
</dbReference>
<evidence type="ECO:0000256" key="14">
    <source>
        <dbReference type="PROSITE-ProRule" id="PRU00169"/>
    </source>
</evidence>
<evidence type="ECO:0000256" key="11">
    <source>
        <dbReference type="ARBA" id="ARBA00022989"/>
    </source>
</evidence>
<dbReference type="CDD" id="cd00082">
    <property type="entry name" value="HisKA"/>
    <property type="match status" value="1"/>
</dbReference>
<dbReference type="SMART" id="SM00448">
    <property type="entry name" value="REC"/>
    <property type="match status" value="1"/>
</dbReference>
<dbReference type="PROSITE" id="PS50894">
    <property type="entry name" value="HPT"/>
    <property type="match status" value="1"/>
</dbReference>
<sequence>MPPKSKNRFTLKLLSGYVVLGSLVVLGALFIYSEFSSYLDAQHKETGDDKLLQTNQLLTALYEAENLSKLALQDRKKRTFLSYAKKVDSIHMILEGLKVMIQKDIQIKKLDSVQGLLQQKVYNNAELRKLKQRENDQAPIDSILIALGRLEMDLGRITPEQLVPNFYQLPLATQNSIKDYVVILNRNIPRNTSEVTDGSDVDSILNFSISILHNAKKEHSKIERSMLHKELQIHKNDLELSQKLREIIASIEQDIFQDTQNENFGRQRMLRRSTQLAWIVGLLGLLTIVLFTFLTANDYWKGQLYRERLEKEKRFSESLLKSREQLISTVSHDLRSPLNTIKGYTDLLQRESENPLQLGYFKQLKSASEYVENLTNDLLDFSKLEAGKVEIENKPFIPGKLLKELVQGFKDLGSSKNLPLLLQLDESTSQPLLGDSFRIRQIVTNLIANALKFTHKGHVNIKAYLATEKGKRYLKIEVIDTGIGISKDQLDSIFMEFVQADPDQPDKHSGYGLGLTISQKLAFLMGGTLTVESEINKGSIFTLKLPWKPSHKKFKPNKKSLEFQNGETVRLVVIDDDVTLLSLISEICKIHKIKCHTFSSFKAFSIAPPVDYTHILTDIEMPEHDGFSIVKTLKNGSMDSYSGQPIIAMTGRRNLDHQQFEEAGFSKILRKPFSNHQLLEVLFQFSNFNFQNFGAHIKEQASSKDLFCTNRINSFVDDTKALHEVLTSFLEGTHENLKQLNNASIKKDFKSIENIAHKMLPMFHQLEIYSIIPILEALEQAESRYSEAELKEVITALKTGFLLVIKQMQAYLVTLSAGIA</sequence>
<evidence type="ECO:0000256" key="1">
    <source>
        <dbReference type="ARBA" id="ARBA00000085"/>
    </source>
</evidence>
<evidence type="ECO:0000313" key="19">
    <source>
        <dbReference type="EMBL" id="TMU55403.1"/>
    </source>
</evidence>
<evidence type="ECO:0000256" key="10">
    <source>
        <dbReference type="ARBA" id="ARBA00022840"/>
    </source>
</evidence>
<dbReference type="InterPro" id="IPR036097">
    <property type="entry name" value="HisK_dim/P_sf"/>
</dbReference>
<dbReference type="Proteomes" id="UP000751614">
    <property type="component" value="Unassembled WGS sequence"/>
</dbReference>
<dbReference type="InterPro" id="IPR005467">
    <property type="entry name" value="His_kinase_dom"/>
</dbReference>
<keyword evidence="12 15" id="KW-0472">Membrane</keyword>
<evidence type="ECO:0000256" key="5">
    <source>
        <dbReference type="ARBA" id="ARBA00022519"/>
    </source>
</evidence>
<keyword evidence="6 14" id="KW-0597">Phosphoprotein</keyword>
<evidence type="ECO:0000256" key="2">
    <source>
        <dbReference type="ARBA" id="ARBA00004429"/>
    </source>
</evidence>
<dbReference type="PROSITE" id="PS50110">
    <property type="entry name" value="RESPONSE_REGULATORY"/>
    <property type="match status" value="1"/>
</dbReference>
<proteinExistence type="predicted"/>
<dbReference type="Gene3D" id="3.30.565.10">
    <property type="entry name" value="Histidine kinase-like ATPase, C-terminal domain"/>
    <property type="match status" value="1"/>
</dbReference>
<keyword evidence="5" id="KW-0997">Cell inner membrane</keyword>
<evidence type="ECO:0000259" key="18">
    <source>
        <dbReference type="PROSITE" id="PS50894"/>
    </source>
</evidence>
<evidence type="ECO:0000256" key="4">
    <source>
        <dbReference type="ARBA" id="ARBA00022475"/>
    </source>
</evidence>
<keyword evidence="8 15" id="KW-0812">Transmembrane</keyword>
<dbReference type="Pfam" id="PF00072">
    <property type="entry name" value="Response_reg"/>
    <property type="match status" value="1"/>
</dbReference>
<gene>
    <name evidence="19" type="ORF">FGG15_14615</name>
</gene>
<keyword evidence="20" id="KW-1185">Reference proteome</keyword>
<dbReference type="PANTHER" id="PTHR43047:SF72">
    <property type="entry name" value="OSMOSENSING HISTIDINE PROTEIN KINASE SLN1"/>
    <property type="match status" value="1"/>
</dbReference>
<dbReference type="Pfam" id="PF02518">
    <property type="entry name" value="HATPase_c"/>
    <property type="match status" value="1"/>
</dbReference>
<evidence type="ECO:0000256" key="6">
    <source>
        <dbReference type="ARBA" id="ARBA00022553"/>
    </source>
</evidence>
<dbReference type="InterPro" id="IPR001789">
    <property type="entry name" value="Sig_transdc_resp-reg_receiver"/>
</dbReference>
<evidence type="ECO:0000259" key="17">
    <source>
        <dbReference type="PROSITE" id="PS50110"/>
    </source>
</evidence>
<keyword evidence="7" id="KW-0808">Transferase</keyword>
<dbReference type="PANTHER" id="PTHR43047">
    <property type="entry name" value="TWO-COMPONENT HISTIDINE PROTEIN KINASE"/>
    <property type="match status" value="1"/>
</dbReference>
<feature type="modified residue" description="Phosphohistidine" evidence="13">
    <location>
        <position position="757"/>
    </location>
</feature>
<feature type="domain" description="Histidine kinase" evidence="16">
    <location>
        <begin position="329"/>
        <end position="549"/>
    </location>
</feature>
<dbReference type="SMART" id="SM00388">
    <property type="entry name" value="HisKA"/>
    <property type="match status" value="1"/>
</dbReference>
<dbReference type="EC" id="2.7.13.3" evidence="3"/>
<feature type="modified residue" description="4-aspartylphosphate" evidence="14">
    <location>
        <position position="618"/>
    </location>
</feature>
<dbReference type="PRINTS" id="PR00344">
    <property type="entry name" value="BCTRLSENSOR"/>
</dbReference>
<evidence type="ECO:0000256" key="12">
    <source>
        <dbReference type="ARBA" id="ARBA00023136"/>
    </source>
</evidence>
<evidence type="ECO:0000256" key="9">
    <source>
        <dbReference type="ARBA" id="ARBA00022777"/>
    </source>
</evidence>
<dbReference type="InterPro" id="IPR003661">
    <property type="entry name" value="HisK_dim/P_dom"/>
</dbReference>
<dbReference type="InterPro" id="IPR003594">
    <property type="entry name" value="HATPase_dom"/>
</dbReference>
<evidence type="ECO:0000256" key="7">
    <source>
        <dbReference type="ARBA" id="ARBA00022679"/>
    </source>
</evidence>
<dbReference type="InterPro" id="IPR011006">
    <property type="entry name" value="CheY-like_superfamily"/>
</dbReference>
<evidence type="ECO:0000313" key="20">
    <source>
        <dbReference type="Proteomes" id="UP000751614"/>
    </source>
</evidence>
<protein>
    <recommendedName>
        <fullName evidence="3">histidine kinase</fullName>
        <ecNumber evidence="3">2.7.13.3</ecNumber>
    </recommendedName>
</protein>
<feature type="domain" description="HPt" evidence="18">
    <location>
        <begin position="718"/>
        <end position="811"/>
    </location>
</feature>
<organism evidence="19 20">
    <name type="scientific">Flagellimonas algicola</name>
    <dbReference type="NCBI Taxonomy" id="2583815"/>
    <lineage>
        <taxon>Bacteria</taxon>
        <taxon>Pseudomonadati</taxon>
        <taxon>Bacteroidota</taxon>
        <taxon>Flavobacteriia</taxon>
        <taxon>Flavobacteriales</taxon>
        <taxon>Flavobacteriaceae</taxon>
        <taxon>Flagellimonas</taxon>
    </lineage>
</organism>
<feature type="transmembrane region" description="Helical" evidence="15">
    <location>
        <begin position="276"/>
        <end position="296"/>
    </location>
</feature>
<name>A0ABY2WKN7_9FLAO</name>
<evidence type="ECO:0000256" key="3">
    <source>
        <dbReference type="ARBA" id="ARBA00012438"/>
    </source>
</evidence>
<dbReference type="Gene3D" id="3.40.50.2300">
    <property type="match status" value="1"/>
</dbReference>
<comment type="caution">
    <text evidence="19">The sequence shown here is derived from an EMBL/GenBank/DDBJ whole genome shotgun (WGS) entry which is preliminary data.</text>
</comment>
<evidence type="ECO:0000256" key="8">
    <source>
        <dbReference type="ARBA" id="ARBA00022692"/>
    </source>
</evidence>
<keyword evidence="10" id="KW-0067">ATP-binding</keyword>
<dbReference type="EMBL" id="VCNI01000002">
    <property type="protein sequence ID" value="TMU55403.1"/>
    <property type="molecule type" value="Genomic_DNA"/>
</dbReference>